<sequence length="441" mass="48652">MSHSITYDSISVAMRVKVVSKRLVKPRTPTPQTLKTYHISFMDELNPTMNVVGIFYYHSPSAAAAANLEGLQQSLSDILPAFYPFAGRYMKQDRVVDCSDQGALLIEADVDHQMLETMKLDVVEELNDILPCEIGAADDETDPILLVQLNKFKCGGLAISVCISHRVVDACTLGTFVSAWTNAARGGNREEICPVFDGPAFFPGKNFPAPEFGTTRGRENGLYSIICKRFLFNKNTISGLKERVFKPTEQSCPPSRVGVVSGLIVKAIDRARAQVGPSTDLFVAQAVNIRERTVPPLSRHSCGNLVALAITELSAEETKRMGLEDYVRVLGSDARKAVRGCAGVISEEGHRGWIEASHEASEVSLREDVSVVWVTDWSKFGFYEADFGWGKPEWASVANVVVKNHVLLMDTKEGDGIEAWVQLEDTHMPYFEAQIRNFISA</sequence>
<keyword evidence="3" id="KW-0012">Acyltransferase</keyword>
<gene>
    <name evidence="4" type="ORF">SASPL_149804</name>
</gene>
<proteinExistence type="inferred from homology"/>
<evidence type="ECO:0000313" key="4">
    <source>
        <dbReference type="EMBL" id="KAG6388379.1"/>
    </source>
</evidence>
<evidence type="ECO:0000256" key="1">
    <source>
        <dbReference type="ARBA" id="ARBA00009861"/>
    </source>
</evidence>
<dbReference type="InterPro" id="IPR023213">
    <property type="entry name" value="CAT-like_dom_sf"/>
</dbReference>
<dbReference type="Pfam" id="PF02458">
    <property type="entry name" value="Transferase"/>
    <property type="match status" value="1"/>
</dbReference>
<organism evidence="4">
    <name type="scientific">Salvia splendens</name>
    <name type="common">Scarlet sage</name>
    <dbReference type="NCBI Taxonomy" id="180675"/>
    <lineage>
        <taxon>Eukaryota</taxon>
        <taxon>Viridiplantae</taxon>
        <taxon>Streptophyta</taxon>
        <taxon>Embryophyta</taxon>
        <taxon>Tracheophyta</taxon>
        <taxon>Spermatophyta</taxon>
        <taxon>Magnoliopsida</taxon>
        <taxon>eudicotyledons</taxon>
        <taxon>Gunneridae</taxon>
        <taxon>Pentapetalae</taxon>
        <taxon>asterids</taxon>
        <taxon>lamiids</taxon>
        <taxon>Lamiales</taxon>
        <taxon>Lamiaceae</taxon>
        <taxon>Nepetoideae</taxon>
        <taxon>Mentheae</taxon>
        <taxon>Salviinae</taxon>
        <taxon>Salvia</taxon>
        <taxon>Salvia subgen. Calosphace</taxon>
        <taxon>core Calosphace</taxon>
    </lineage>
</organism>
<reference evidence="4" key="2">
    <citation type="submission" date="2020-08" db="EMBL/GenBank/DDBJ databases">
        <title>Plant Genome Project.</title>
        <authorList>
            <person name="Zhang R.-G."/>
        </authorList>
    </citation>
    <scope>NUCLEOTIDE SEQUENCE</scope>
    <source>
        <strain evidence="4">Huo1</strain>
        <tissue evidence="4">Leaf</tissue>
    </source>
</reference>
<evidence type="ECO:0000313" key="5">
    <source>
        <dbReference type="Proteomes" id="UP000298416"/>
    </source>
</evidence>
<dbReference type="PANTHER" id="PTHR31623:SF124">
    <property type="entry name" value="VINORINE SYNTHASE-RELATED"/>
    <property type="match status" value="1"/>
</dbReference>
<comment type="similarity">
    <text evidence="1">Belongs to the plant acyltransferase family.</text>
</comment>
<protein>
    <submittedName>
        <fullName evidence="4">Uncharacterized protein</fullName>
    </submittedName>
</protein>
<accession>A0A8X8Z226</accession>
<evidence type="ECO:0000256" key="3">
    <source>
        <dbReference type="ARBA" id="ARBA00023315"/>
    </source>
</evidence>
<dbReference type="Gene3D" id="3.30.559.10">
    <property type="entry name" value="Chloramphenicol acetyltransferase-like domain"/>
    <property type="match status" value="2"/>
</dbReference>
<keyword evidence="2" id="KW-0808">Transferase</keyword>
<dbReference type="AlphaFoldDB" id="A0A8X8Z226"/>
<comment type="caution">
    <text evidence="4">The sequence shown here is derived from an EMBL/GenBank/DDBJ whole genome shotgun (WGS) entry which is preliminary data.</text>
</comment>
<keyword evidence="5" id="KW-1185">Reference proteome</keyword>
<dbReference type="Proteomes" id="UP000298416">
    <property type="component" value="Unassembled WGS sequence"/>
</dbReference>
<dbReference type="EMBL" id="PNBA02000020">
    <property type="protein sequence ID" value="KAG6388379.1"/>
    <property type="molecule type" value="Genomic_DNA"/>
</dbReference>
<name>A0A8X8Z226_SALSN</name>
<dbReference type="PANTHER" id="PTHR31623">
    <property type="entry name" value="F21J9.9"/>
    <property type="match status" value="1"/>
</dbReference>
<dbReference type="GO" id="GO:0016746">
    <property type="term" value="F:acyltransferase activity"/>
    <property type="evidence" value="ECO:0007669"/>
    <property type="project" value="UniProtKB-KW"/>
</dbReference>
<reference evidence="4" key="1">
    <citation type="submission" date="2018-01" db="EMBL/GenBank/DDBJ databases">
        <authorList>
            <person name="Mao J.F."/>
        </authorList>
    </citation>
    <scope>NUCLEOTIDE SEQUENCE</scope>
    <source>
        <strain evidence="4">Huo1</strain>
        <tissue evidence="4">Leaf</tissue>
    </source>
</reference>
<evidence type="ECO:0000256" key="2">
    <source>
        <dbReference type="ARBA" id="ARBA00022679"/>
    </source>
</evidence>